<dbReference type="HOGENOM" id="CLU_400015_0_0_5"/>
<organism evidence="3 4">
    <name type="scientific">Maricaulis maris (strain MCS10)</name>
    <name type="common">Caulobacter maris</name>
    <dbReference type="NCBI Taxonomy" id="394221"/>
    <lineage>
        <taxon>Bacteria</taxon>
        <taxon>Pseudomonadati</taxon>
        <taxon>Pseudomonadota</taxon>
        <taxon>Alphaproteobacteria</taxon>
        <taxon>Maricaulales</taxon>
        <taxon>Maricaulaceae</taxon>
        <taxon>Maricaulis</taxon>
    </lineage>
</organism>
<dbReference type="InterPro" id="IPR010768">
    <property type="entry name" value="GATase1-like"/>
</dbReference>
<keyword evidence="1" id="KW-0472">Membrane</keyword>
<dbReference type="Pfam" id="PF07090">
    <property type="entry name" value="GATase1_like"/>
    <property type="match status" value="1"/>
</dbReference>
<evidence type="ECO:0000259" key="2">
    <source>
        <dbReference type="Pfam" id="PF07090"/>
    </source>
</evidence>
<keyword evidence="1" id="KW-0812">Transmembrane</keyword>
<dbReference type="PANTHER" id="PTHR37947">
    <property type="entry name" value="BLL2462 PROTEIN"/>
    <property type="match status" value="1"/>
</dbReference>
<name>Q0ARS2_MARMM</name>
<dbReference type="AlphaFoldDB" id="Q0ARS2"/>
<evidence type="ECO:0000313" key="3">
    <source>
        <dbReference type="EMBL" id="ABI65015.1"/>
    </source>
</evidence>
<feature type="transmembrane region" description="Helical" evidence="1">
    <location>
        <begin position="20"/>
        <end position="42"/>
    </location>
</feature>
<keyword evidence="4" id="KW-1185">Reference proteome</keyword>
<dbReference type="InterPro" id="IPR029062">
    <property type="entry name" value="Class_I_gatase-like"/>
</dbReference>
<dbReference type="SUPFAM" id="SSF52317">
    <property type="entry name" value="Class I glutamine amidotransferase-like"/>
    <property type="match status" value="1"/>
</dbReference>
<dbReference type="eggNOG" id="COG5426">
    <property type="taxonomic scope" value="Bacteria"/>
</dbReference>
<dbReference type="Proteomes" id="UP000001964">
    <property type="component" value="Chromosome"/>
</dbReference>
<evidence type="ECO:0000256" key="1">
    <source>
        <dbReference type="SAM" id="Phobius"/>
    </source>
</evidence>
<feature type="domain" description="Putative glutamine amidotransferase" evidence="2">
    <location>
        <begin position="368"/>
        <end position="515"/>
    </location>
</feature>
<gene>
    <name evidence="3" type="ordered locus">Mmar10_0722</name>
</gene>
<sequence>MSAPVSLPLSATVSALDFAPLLPWTVIGGLTGIALLAIAAGGAQKLSGWIWRTLAVGLIALVLANPSLVEEERDPLPDVAVLVTDTSASMTVGGRREAAEEMAQALRREAENDPLLDLIEVEAGETADGTMLFDGVNAALASAPPDRLAGVVLVTDGQVHDAPLDADAINVDAPIHHVMTGDRSAGDRRLVIEEAPRYGIVGQTVAFVIRVEDDAMQGTAAVAFRFEGGDPQVFPIEIGRSTRVEVPVERRGQNVIEAEVEAGPQELSLINNRAAVSVSGVRDRLRVLLVTGEPHNGARAWRDLLKSDPSVDLVHFTILRPPDRRDSTPVDELALIGFPVQELFVERLSEFDLVIFDRYRRRNIMPPLYFDYIARYVENGGALLVTAGPPFAGAPSLYRTPLAAVLPVRPTGYITETPFTPEPTDTGLRHPVTAGLAGGGETPQWGRWLRHIHGTALGGETLLQTPDGNPLLVVQRSGQGRAAIVMSDQTWLWSRGFEGGGPYAEMFRRVAHWLMREPELDEERLTAFATDGELQINRVTLADTPPPLQLTWPDGRQDVVTMTEAEGEPGHFAARVPASGSGLVRLRSGDLTTVAALGPINPLEYADLRPIADVLDPFVEATGGGLFAIGDGPDAALPGLRRTRASADQAGRSWLGLQRNERYVVRASTRIPLLPGLLLVMLILTMLGLGWWREGR</sequence>
<dbReference type="KEGG" id="mmr:Mmar10_0722"/>
<accession>Q0ARS2</accession>
<feature type="transmembrane region" description="Helical" evidence="1">
    <location>
        <begin position="49"/>
        <end position="69"/>
    </location>
</feature>
<dbReference type="OrthoDB" id="9769144at2"/>
<dbReference type="eggNOG" id="COG2304">
    <property type="taxonomic scope" value="Bacteria"/>
</dbReference>
<evidence type="ECO:0000313" key="4">
    <source>
        <dbReference type="Proteomes" id="UP000001964"/>
    </source>
</evidence>
<protein>
    <recommendedName>
        <fullName evidence="2">Putative glutamine amidotransferase domain-containing protein</fullName>
    </recommendedName>
</protein>
<dbReference type="RefSeq" id="WP_011642662.1">
    <property type="nucleotide sequence ID" value="NC_008347.1"/>
</dbReference>
<keyword evidence="1" id="KW-1133">Transmembrane helix</keyword>
<dbReference type="Gene3D" id="3.40.50.880">
    <property type="match status" value="1"/>
</dbReference>
<dbReference type="STRING" id="394221.Mmar10_0722"/>
<dbReference type="PANTHER" id="PTHR37947:SF1">
    <property type="entry name" value="BLL2462 PROTEIN"/>
    <property type="match status" value="1"/>
</dbReference>
<feature type="transmembrane region" description="Helical" evidence="1">
    <location>
        <begin position="673"/>
        <end position="692"/>
    </location>
</feature>
<reference evidence="3 4" key="1">
    <citation type="submission" date="2006-08" db="EMBL/GenBank/DDBJ databases">
        <title>Complete sequence of Maricaulis maris MCS10.</title>
        <authorList>
            <consortium name="US DOE Joint Genome Institute"/>
            <person name="Copeland A."/>
            <person name="Lucas S."/>
            <person name="Lapidus A."/>
            <person name="Barry K."/>
            <person name="Detter J.C."/>
            <person name="Glavina del Rio T."/>
            <person name="Hammon N."/>
            <person name="Israni S."/>
            <person name="Dalin E."/>
            <person name="Tice H."/>
            <person name="Pitluck S."/>
            <person name="Saunders E."/>
            <person name="Brettin T."/>
            <person name="Bruce D."/>
            <person name="Han C."/>
            <person name="Tapia R."/>
            <person name="Gilna P."/>
            <person name="Schmutz J."/>
            <person name="Larimer F."/>
            <person name="Land M."/>
            <person name="Hauser L."/>
            <person name="Kyrpides N."/>
            <person name="Mikhailova N."/>
            <person name="Viollier P."/>
            <person name="Stephens C."/>
            <person name="Richardson P."/>
        </authorList>
    </citation>
    <scope>NUCLEOTIDE SEQUENCE [LARGE SCALE GENOMIC DNA]</scope>
    <source>
        <strain evidence="3 4">MCS10</strain>
    </source>
</reference>
<dbReference type="EMBL" id="CP000449">
    <property type="protein sequence ID" value="ABI65015.1"/>
    <property type="molecule type" value="Genomic_DNA"/>
</dbReference>
<proteinExistence type="predicted"/>